<reference evidence="3" key="1">
    <citation type="submission" date="2016-11" db="UniProtKB">
        <authorList>
            <consortium name="WormBaseParasite"/>
        </authorList>
    </citation>
    <scope>IDENTIFICATION</scope>
</reference>
<dbReference type="WBParaSite" id="L893_g20837.t1">
    <property type="protein sequence ID" value="L893_g20837.t1"/>
    <property type="gene ID" value="L893_g20837"/>
</dbReference>
<name>A0A1I7YXZ9_9BILA</name>
<accession>A0A1I7YXZ9</accession>
<keyword evidence="2" id="KW-1185">Reference proteome</keyword>
<feature type="transmembrane region" description="Helical" evidence="1">
    <location>
        <begin position="34"/>
        <end position="56"/>
    </location>
</feature>
<dbReference type="AlphaFoldDB" id="A0A1I7YXZ9"/>
<evidence type="ECO:0000256" key="1">
    <source>
        <dbReference type="SAM" id="Phobius"/>
    </source>
</evidence>
<organism evidence="2 3">
    <name type="scientific">Steinernema glaseri</name>
    <dbReference type="NCBI Taxonomy" id="37863"/>
    <lineage>
        <taxon>Eukaryota</taxon>
        <taxon>Metazoa</taxon>
        <taxon>Ecdysozoa</taxon>
        <taxon>Nematoda</taxon>
        <taxon>Chromadorea</taxon>
        <taxon>Rhabditida</taxon>
        <taxon>Tylenchina</taxon>
        <taxon>Panagrolaimomorpha</taxon>
        <taxon>Strongyloidoidea</taxon>
        <taxon>Steinernematidae</taxon>
        <taxon>Steinernema</taxon>
    </lineage>
</organism>
<keyword evidence="1" id="KW-0472">Membrane</keyword>
<keyword evidence="1" id="KW-1133">Transmembrane helix</keyword>
<dbReference type="Proteomes" id="UP000095287">
    <property type="component" value="Unplaced"/>
</dbReference>
<evidence type="ECO:0000313" key="2">
    <source>
        <dbReference type="Proteomes" id="UP000095287"/>
    </source>
</evidence>
<evidence type="ECO:0000313" key="3">
    <source>
        <dbReference type="WBParaSite" id="L893_g20837.t1"/>
    </source>
</evidence>
<keyword evidence="1" id="KW-0812">Transmembrane</keyword>
<proteinExistence type="predicted"/>
<sequence>MASNSVEVSNSALHDFSEVFAASTACIDTLLTRVFILVGILIVILVTLIFIAFLSLKNVWHRLQKTVSDRKEEK</sequence>
<protein>
    <submittedName>
        <fullName evidence="3">Col_cuticle_N domain-containing protein</fullName>
    </submittedName>
</protein>